<name>A0ABU2D4S9_9EURY</name>
<reference evidence="4" key="1">
    <citation type="submission" date="2023-07" db="EMBL/GenBank/DDBJ databases">
        <title>Whole-genome sequencing of a new Methanosarcina sp. Z-7115.</title>
        <authorList>
            <person name="Zhilina T.N."/>
            <person name="Merkel A.Y."/>
        </authorList>
    </citation>
    <scope>NUCLEOTIDE SEQUENCE [LARGE SCALE GENOMIC DNA]</scope>
    <source>
        <strain evidence="4">Z-7115</strain>
    </source>
</reference>
<evidence type="ECO:0000256" key="1">
    <source>
        <dbReference type="ARBA" id="ARBA00008791"/>
    </source>
</evidence>
<proteinExistence type="inferred from homology"/>
<dbReference type="PRINTS" id="PR01438">
    <property type="entry name" value="UNVRSLSTRESS"/>
</dbReference>
<dbReference type="InterPro" id="IPR006015">
    <property type="entry name" value="Universal_stress_UspA"/>
</dbReference>
<dbReference type="CDD" id="cd00293">
    <property type="entry name" value="USP-like"/>
    <property type="match status" value="1"/>
</dbReference>
<evidence type="ECO:0000313" key="3">
    <source>
        <dbReference type="EMBL" id="MDR7666982.1"/>
    </source>
</evidence>
<dbReference type="EMBL" id="JAVKPK010000080">
    <property type="protein sequence ID" value="MDR7666982.1"/>
    <property type="molecule type" value="Genomic_DNA"/>
</dbReference>
<dbReference type="RefSeq" id="WP_310577012.1">
    <property type="nucleotide sequence ID" value="NZ_JAVKPK010000080.1"/>
</dbReference>
<comment type="similarity">
    <text evidence="1">Belongs to the universal stress protein A family.</text>
</comment>
<sequence>MGNVSFEKIMVATDGSACSRLAANKGIELTRLSRGTVYAVYVVSTDYFSSMAVDFDWERMHQTLKKEGLQTVDSVKEAGEREGVNVESVLLEGHPADELTRYAEENEMDIIVMGTLGRTGIDRLLLGSVAGNVVRHSKVPVMVIREKCKS</sequence>
<dbReference type="PANTHER" id="PTHR46268">
    <property type="entry name" value="STRESS RESPONSE PROTEIN NHAX"/>
    <property type="match status" value="1"/>
</dbReference>
<comment type="caution">
    <text evidence="3">The sequence shown here is derived from an EMBL/GenBank/DDBJ whole genome shotgun (WGS) entry which is preliminary data.</text>
</comment>
<keyword evidence="4" id="KW-1185">Reference proteome</keyword>
<gene>
    <name evidence="3" type="ORF">RG963_14570</name>
</gene>
<evidence type="ECO:0000313" key="4">
    <source>
        <dbReference type="Proteomes" id="UP001246244"/>
    </source>
</evidence>
<evidence type="ECO:0000259" key="2">
    <source>
        <dbReference type="Pfam" id="PF00582"/>
    </source>
</evidence>
<dbReference type="InterPro" id="IPR014729">
    <property type="entry name" value="Rossmann-like_a/b/a_fold"/>
</dbReference>
<dbReference type="Gene3D" id="3.40.50.620">
    <property type="entry name" value="HUPs"/>
    <property type="match status" value="1"/>
</dbReference>
<dbReference type="Proteomes" id="UP001246244">
    <property type="component" value="Unassembled WGS sequence"/>
</dbReference>
<dbReference type="Pfam" id="PF00582">
    <property type="entry name" value="Usp"/>
    <property type="match status" value="1"/>
</dbReference>
<feature type="domain" description="UspA" evidence="2">
    <location>
        <begin position="6"/>
        <end position="145"/>
    </location>
</feature>
<dbReference type="PANTHER" id="PTHR46268:SF6">
    <property type="entry name" value="UNIVERSAL STRESS PROTEIN UP12"/>
    <property type="match status" value="1"/>
</dbReference>
<protein>
    <submittedName>
        <fullName evidence="3">Universal stress protein</fullName>
    </submittedName>
</protein>
<dbReference type="SUPFAM" id="SSF52402">
    <property type="entry name" value="Adenine nucleotide alpha hydrolases-like"/>
    <property type="match status" value="1"/>
</dbReference>
<organism evidence="3 4">
    <name type="scientific">Methanosarcina baikalica</name>
    <dbReference type="NCBI Taxonomy" id="3073890"/>
    <lineage>
        <taxon>Archaea</taxon>
        <taxon>Methanobacteriati</taxon>
        <taxon>Methanobacteriota</taxon>
        <taxon>Stenosarchaea group</taxon>
        <taxon>Methanomicrobia</taxon>
        <taxon>Methanosarcinales</taxon>
        <taxon>Methanosarcinaceae</taxon>
        <taxon>Methanosarcina</taxon>
    </lineage>
</organism>
<accession>A0ABU2D4S9</accession>
<dbReference type="InterPro" id="IPR006016">
    <property type="entry name" value="UspA"/>
</dbReference>